<dbReference type="RefSeq" id="WP_243013124.1">
    <property type="nucleotide sequence ID" value="NZ_JALGAR010000006.1"/>
</dbReference>
<dbReference type="AlphaFoldDB" id="A0AA41UGE0"/>
<comment type="caution">
    <text evidence="2">The sequence shown here is derived from an EMBL/GenBank/DDBJ whole genome shotgun (WGS) entry which is preliminary data.</text>
</comment>
<feature type="transmembrane region" description="Helical" evidence="1">
    <location>
        <begin position="206"/>
        <end position="224"/>
    </location>
</feature>
<organism evidence="2 3">
    <name type="scientific">Cryobacterium zhongshanensis</name>
    <dbReference type="NCBI Taxonomy" id="2928153"/>
    <lineage>
        <taxon>Bacteria</taxon>
        <taxon>Bacillati</taxon>
        <taxon>Actinomycetota</taxon>
        <taxon>Actinomycetes</taxon>
        <taxon>Micrococcales</taxon>
        <taxon>Microbacteriaceae</taxon>
        <taxon>Cryobacterium</taxon>
    </lineage>
</organism>
<feature type="transmembrane region" description="Helical" evidence="1">
    <location>
        <begin position="83"/>
        <end position="102"/>
    </location>
</feature>
<keyword evidence="2" id="KW-0378">Hydrolase</keyword>
<gene>
    <name evidence="2" type="ORF">MQH31_17655</name>
</gene>
<dbReference type="InterPro" id="IPR007404">
    <property type="entry name" value="YdjM-like"/>
</dbReference>
<proteinExistence type="predicted"/>
<protein>
    <submittedName>
        <fullName evidence="2">Metal-dependent hydrolase</fullName>
    </submittedName>
</protein>
<dbReference type="GO" id="GO:0016787">
    <property type="term" value="F:hydrolase activity"/>
    <property type="evidence" value="ECO:0007669"/>
    <property type="project" value="UniProtKB-KW"/>
</dbReference>
<keyword evidence="1" id="KW-0472">Membrane</keyword>
<keyword evidence="3" id="KW-1185">Reference proteome</keyword>
<evidence type="ECO:0000313" key="3">
    <source>
        <dbReference type="Proteomes" id="UP001165341"/>
    </source>
</evidence>
<feature type="transmembrane region" description="Helical" evidence="1">
    <location>
        <begin position="129"/>
        <end position="151"/>
    </location>
</feature>
<reference evidence="2" key="1">
    <citation type="submission" date="2022-03" db="EMBL/GenBank/DDBJ databases">
        <title>Cryobacterium sp. nov. strain ZS14-85, isolated from Antarctic soil.</title>
        <authorList>
            <person name="Li J."/>
            <person name="Niu G."/>
        </authorList>
    </citation>
    <scope>NUCLEOTIDE SEQUENCE</scope>
    <source>
        <strain evidence="2">ZS14-85</strain>
    </source>
</reference>
<keyword evidence="1" id="KW-1133">Transmembrane helix</keyword>
<dbReference type="Pfam" id="PF04307">
    <property type="entry name" value="YdjM"/>
    <property type="match status" value="1"/>
</dbReference>
<keyword evidence="1" id="KW-0812">Transmembrane</keyword>
<dbReference type="EMBL" id="JALGAR010000006">
    <property type="protein sequence ID" value="MCI4659633.1"/>
    <property type="molecule type" value="Genomic_DNA"/>
</dbReference>
<sequence length="226" mass="23986">MMGHSHLVANGAIAATAFVWLGALRDQTSATAVTSDAWIREVASWPTSIIGQGIPAWVGDHPVSGAAQWIWAWLFPHEGAGGVVYLVAAVLLLALGTLVPDLDSKHSMLGRWLPFGMPGPHRGLLHTDWALIALFVVALAPPTRLIVWLWLGAWLHCAMDGLSASGRARFYPLGRYRLVRLPSGEVSVGQTGRHVALYQAGGTGEWVLLGGLLAACALAIAAALRP</sequence>
<evidence type="ECO:0000256" key="1">
    <source>
        <dbReference type="SAM" id="Phobius"/>
    </source>
</evidence>
<accession>A0AA41UGE0</accession>
<dbReference type="Proteomes" id="UP001165341">
    <property type="component" value="Unassembled WGS sequence"/>
</dbReference>
<name>A0AA41UGE0_9MICO</name>
<evidence type="ECO:0000313" key="2">
    <source>
        <dbReference type="EMBL" id="MCI4659633.1"/>
    </source>
</evidence>